<evidence type="ECO:0000256" key="5">
    <source>
        <dbReference type="ARBA" id="ARBA00023136"/>
    </source>
</evidence>
<evidence type="ECO:0000256" key="1">
    <source>
        <dbReference type="ARBA" id="ARBA00004651"/>
    </source>
</evidence>
<evidence type="ECO:0000256" key="2">
    <source>
        <dbReference type="ARBA" id="ARBA00022475"/>
    </source>
</evidence>
<accession>A0A9E8FLE2</accession>
<organism evidence="6 7">
    <name type="scientific">Venatoribacter cucullus</name>
    <dbReference type="NCBI Taxonomy" id="2661630"/>
    <lineage>
        <taxon>Bacteria</taxon>
        <taxon>Pseudomonadati</taxon>
        <taxon>Pseudomonadota</taxon>
        <taxon>Gammaproteobacteria</taxon>
        <taxon>Oceanospirillales</taxon>
        <taxon>Oceanospirillaceae</taxon>
        <taxon>Venatoribacter</taxon>
    </lineage>
</organism>
<proteinExistence type="predicted"/>
<evidence type="ECO:0000256" key="4">
    <source>
        <dbReference type="ARBA" id="ARBA00022989"/>
    </source>
</evidence>
<evidence type="ECO:0000256" key="3">
    <source>
        <dbReference type="ARBA" id="ARBA00022692"/>
    </source>
</evidence>
<reference evidence="6 7" key="1">
    <citation type="submission" date="2019-11" db="EMBL/GenBank/DDBJ databases">
        <title>Venatorbacter sp. nov. a predator of Campylobacter and other Gram-negative bacteria.</title>
        <authorList>
            <person name="Saeedi A."/>
            <person name="Cummings N.J."/>
            <person name="Connerton I.F."/>
            <person name="Connerton P.L."/>
        </authorList>
    </citation>
    <scope>NUCLEOTIDE SEQUENCE [LARGE SCALE GENOMIC DNA]</scope>
    <source>
        <strain evidence="6">XL5</strain>
    </source>
</reference>
<dbReference type="Pfam" id="PF06271">
    <property type="entry name" value="RDD"/>
    <property type="match status" value="1"/>
</dbReference>
<protein>
    <submittedName>
        <fullName evidence="6">RDD family protein</fullName>
    </submittedName>
</protein>
<keyword evidence="4" id="KW-1133">Transmembrane helix</keyword>
<dbReference type="PANTHER" id="PTHR36115">
    <property type="entry name" value="PROLINE-RICH ANTIGEN HOMOLOG-RELATED"/>
    <property type="match status" value="1"/>
</dbReference>
<dbReference type="EMBL" id="CP046056">
    <property type="protein sequence ID" value="QQD24460.1"/>
    <property type="molecule type" value="Genomic_DNA"/>
</dbReference>
<keyword evidence="3" id="KW-0812">Transmembrane</keyword>
<dbReference type="KEGG" id="vcw:GJQ55_08220"/>
<dbReference type="InterPro" id="IPR010432">
    <property type="entry name" value="RDD"/>
</dbReference>
<dbReference type="AlphaFoldDB" id="A0A9E8FLE2"/>
<evidence type="ECO:0000313" key="7">
    <source>
        <dbReference type="Proteomes" id="UP000596074"/>
    </source>
</evidence>
<keyword evidence="5" id="KW-0472">Membrane</keyword>
<dbReference type="Proteomes" id="UP000596074">
    <property type="component" value="Chromosome"/>
</dbReference>
<dbReference type="GO" id="GO:0005886">
    <property type="term" value="C:plasma membrane"/>
    <property type="evidence" value="ECO:0007669"/>
    <property type="project" value="UniProtKB-SubCell"/>
</dbReference>
<keyword evidence="7" id="KW-1185">Reference proteome</keyword>
<dbReference type="InterPro" id="IPR051791">
    <property type="entry name" value="Pra-immunoreactive"/>
</dbReference>
<gene>
    <name evidence="6" type="ORF">GJQ55_08220</name>
</gene>
<evidence type="ECO:0000313" key="6">
    <source>
        <dbReference type="EMBL" id="QQD24460.1"/>
    </source>
</evidence>
<dbReference type="PANTHER" id="PTHR36115:SF10">
    <property type="entry name" value="RDD DOMAIN-CONTAINING PROTEIN"/>
    <property type="match status" value="1"/>
</dbReference>
<keyword evidence="2" id="KW-1003">Cell membrane</keyword>
<dbReference type="RefSeq" id="WP_228344506.1">
    <property type="nucleotide sequence ID" value="NZ_CP045550.1"/>
</dbReference>
<sequence>MKYQNLPTASLTRRLAALLYDGLVILALYILLGGLLVTAISELQGSEQLVRLSPAMAMTLLFSFCFLYYNHSWRRGGQTIGMKAWRIRLVSADGQPLRLSHSMLRVGTGFFSLVIGGLGFWWALFDKQQRSWHDMASLTKVVYVPKDMQ</sequence>
<name>A0A9E8FLE2_9GAMM</name>
<comment type="subcellular location">
    <subcellularLocation>
        <location evidence="1">Cell membrane</location>
        <topology evidence="1">Multi-pass membrane protein</topology>
    </subcellularLocation>
</comment>